<evidence type="ECO:0000313" key="2">
    <source>
        <dbReference type="EMBL" id="MBW2939177.1"/>
    </source>
</evidence>
<name>A0ABS6VLI9_9GAMM</name>
<keyword evidence="1" id="KW-1133">Transmembrane helix</keyword>
<keyword evidence="1" id="KW-0812">Transmembrane</keyword>
<evidence type="ECO:0000256" key="1">
    <source>
        <dbReference type="SAM" id="Phobius"/>
    </source>
</evidence>
<reference evidence="2" key="1">
    <citation type="submission" date="2021-07" db="EMBL/GenBank/DDBJ databases">
        <title>Zhongshania sp. CAU 1632 isolated from seawater.</title>
        <authorList>
            <person name="Kim W."/>
        </authorList>
    </citation>
    <scope>NUCLEOTIDE SEQUENCE</scope>
    <source>
        <strain evidence="2">CAU 1632</strain>
    </source>
</reference>
<dbReference type="Proteomes" id="UP001166291">
    <property type="component" value="Unassembled WGS sequence"/>
</dbReference>
<sequence length="69" mass="7576">MTDSDDDTKKPGPIAVIGSVISAAFGVQSSKNRERDFTHGRFRNYVITAIIFVGVFIATVYTIVQIVLK</sequence>
<evidence type="ECO:0000313" key="3">
    <source>
        <dbReference type="Proteomes" id="UP001166291"/>
    </source>
</evidence>
<comment type="caution">
    <text evidence="2">The sequence shown here is derived from an EMBL/GenBank/DDBJ whole genome shotgun (WGS) entry which is preliminary data.</text>
</comment>
<dbReference type="EMBL" id="JAHWDQ010000001">
    <property type="protein sequence ID" value="MBW2939177.1"/>
    <property type="molecule type" value="Genomic_DNA"/>
</dbReference>
<dbReference type="InterPro" id="IPR021344">
    <property type="entry name" value="DUF2970"/>
</dbReference>
<feature type="transmembrane region" description="Helical" evidence="1">
    <location>
        <begin position="42"/>
        <end position="68"/>
    </location>
</feature>
<accession>A0ABS6VLI9</accession>
<keyword evidence="1" id="KW-0472">Membrane</keyword>
<proteinExistence type="predicted"/>
<dbReference type="Pfam" id="PF11174">
    <property type="entry name" value="DUF2970"/>
    <property type="match status" value="1"/>
</dbReference>
<dbReference type="RefSeq" id="WP_219041458.1">
    <property type="nucleotide sequence ID" value="NZ_JAHWDQ010000001.1"/>
</dbReference>
<protein>
    <submittedName>
        <fullName evidence="2">DUF2970 domain-containing protein</fullName>
    </submittedName>
</protein>
<keyword evidence="3" id="KW-1185">Reference proteome</keyword>
<organism evidence="2 3">
    <name type="scientific">Zhongshania aquimaris</name>
    <dbReference type="NCBI Taxonomy" id="2857107"/>
    <lineage>
        <taxon>Bacteria</taxon>
        <taxon>Pseudomonadati</taxon>
        <taxon>Pseudomonadota</taxon>
        <taxon>Gammaproteobacteria</taxon>
        <taxon>Cellvibrionales</taxon>
        <taxon>Spongiibacteraceae</taxon>
        <taxon>Zhongshania</taxon>
    </lineage>
</organism>
<gene>
    <name evidence="2" type="ORF">KXJ70_00170</name>
</gene>